<feature type="transmembrane region" description="Helical" evidence="1">
    <location>
        <begin position="97"/>
        <end position="118"/>
    </location>
</feature>
<feature type="transmembrane region" description="Helical" evidence="1">
    <location>
        <begin position="138"/>
        <end position="160"/>
    </location>
</feature>
<evidence type="ECO:0000313" key="2">
    <source>
        <dbReference type="EMBL" id="KAA9166100.1"/>
    </source>
</evidence>
<dbReference type="OrthoDB" id="3633836at2"/>
<evidence type="ECO:0000313" key="3">
    <source>
        <dbReference type="Proteomes" id="UP000319769"/>
    </source>
</evidence>
<keyword evidence="1" id="KW-0812">Transmembrane</keyword>
<feature type="transmembrane region" description="Helical" evidence="1">
    <location>
        <begin position="34"/>
        <end position="59"/>
    </location>
</feature>
<keyword evidence="1" id="KW-0472">Membrane</keyword>
<accession>A0A5N0VLP1</accession>
<dbReference type="RefSeq" id="WP_144745581.1">
    <property type="nucleotide sequence ID" value="NZ_VMNW02000003.1"/>
</dbReference>
<organism evidence="2 3">
    <name type="scientific">Amycolatopsis acidicola</name>
    <dbReference type="NCBI Taxonomy" id="2596893"/>
    <lineage>
        <taxon>Bacteria</taxon>
        <taxon>Bacillati</taxon>
        <taxon>Actinomycetota</taxon>
        <taxon>Actinomycetes</taxon>
        <taxon>Pseudonocardiales</taxon>
        <taxon>Pseudonocardiaceae</taxon>
        <taxon>Amycolatopsis</taxon>
    </lineage>
</organism>
<keyword evidence="1" id="KW-1133">Transmembrane helix</keyword>
<dbReference type="AlphaFoldDB" id="A0A5N0VLP1"/>
<comment type="caution">
    <text evidence="2">The sequence shown here is derived from an EMBL/GenBank/DDBJ whole genome shotgun (WGS) entry which is preliminary data.</text>
</comment>
<protein>
    <submittedName>
        <fullName evidence="2">Uncharacterized protein</fullName>
    </submittedName>
</protein>
<dbReference type="EMBL" id="VMNW02000003">
    <property type="protein sequence ID" value="KAA9166100.1"/>
    <property type="molecule type" value="Genomic_DNA"/>
</dbReference>
<dbReference type="Proteomes" id="UP000319769">
    <property type="component" value="Unassembled WGS sequence"/>
</dbReference>
<name>A0A5N0VLP1_9PSEU</name>
<proteinExistence type="predicted"/>
<reference evidence="2" key="1">
    <citation type="submission" date="2019-09" db="EMBL/GenBank/DDBJ databases">
        <authorList>
            <person name="Teo W.F.A."/>
            <person name="Duangmal K."/>
        </authorList>
    </citation>
    <scope>NUCLEOTIDE SEQUENCE [LARGE SCALE GENOMIC DNA]</scope>
    <source>
        <strain evidence="2">K81G1</strain>
    </source>
</reference>
<evidence type="ECO:0000256" key="1">
    <source>
        <dbReference type="SAM" id="Phobius"/>
    </source>
</evidence>
<keyword evidence="3" id="KW-1185">Reference proteome</keyword>
<feature type="transmembrane region" description="Helical" evidence="1">
    <location>
        <begin position="71"/>
        <end position="90"/>
    </location>
</feature>
<gene>
    <name evidence="2" type="ORF">FPZ12_003895</name>
</gene>
<sequence>MQPNPPQHGYPHYGGPYYGRPPEPAPPGPRANPVAAVFAGILALVTAGMLVWFALYSLVHGTRTGLVLQNAVGGLGGAGALVVAAGFTFARRVAGAWTLFALCLFYVVAIIVASPLLNGTALGDQLSFVFGFGDSDDVAIGLAVIFAILTATMAAIAAGVKAAAPATRPPYDPRLR</sequence>